<sequence length="211" mass="24555">MQNIKNIIFDYGNVIFSIDFKRVQASFKTLGINNVDEFFGHLQQDPIFDLFDRGQITSAEFRDRVREKIGNPNLTDQQIDDAWNSILVGVADGNHDLLLKLKDKYRTFLLSNINDIHYNFIMKYLKRDFGFDNNNHLFEKAYYSHLTGKRKPELAIFKQVLEENNLKPEETLFIDDSPQHLAAAQQLGINTFLMTAPDTIQAYFKRNGLLD</sequence>
<dbReference type="NCBIfam" id="TIGR01509">
    <property type="entry name" value="HAD-SF-IA-v3"/>
    <property type="match status" value="1"/>
</dbReference>
<name>A0ABY7TDK6_9SPHI</name>
<accession>A0ABY7TDK6</accession>
<keyword evidence="2" id="KW-1185">Reference proteome</keyword>
<dbReference type="Proteomes" id="UP001216139">
    <property type="component" value="Chromosome"/>
</dbReference>
<proteinExistence type="predicted"/>
<evidence type="ECO:0000313" key="1">
    <source>
        <dbReference type="EMBL" id="WCT14229.1"/>
    </source>
</evidence>
<dbReference type="SFLD" id="SFLDG01129">
    <property type="entry name" value="C1.5:_HAD__Beta-PGM__Phosphata"/>
    <property type="match status" value="1"/>
</dbReference>
<protein>
    <submittedName>
        <fullName evidence="1">HAD family phosphatase</fullName>
    </submittedName>
</protein>
<organism evidence="1 2">
    <name type="scientific">Mucilaginibacter jinjuensis</name>
    <dbReference type="NCBI Taxonomy" id="1176721"/>
    <lineage>
        <taxon>Bacteria</taxon>
        <taxon>Pseudomonadati</taxon>
        <taxon>Bacteroidota</taxon>
        <taxon>Sphingobacteriia</taxon>
        <taxon>Sphingobacteriales</taxon>
        <taxon>Sphingobacteriaceae</taxon>
        <taxon>Mucilaginibacter</taxon>
    </lineage>
</organism>
<evidence type="ECO:0000313" key="2">
    <source>
        <dbReference type="Proteomes" id="UP001216139"/>
    </source>
</evidence>
<dbReference type="Gene3D" id="1.10.150.240">
    <property type="entry name" value="Putative phosphatase, domain 2"/>
    <property type="match status" value="1"/>
</dbReference>
<reference evidence="1 2" key="1">
    <citation type="submission" date="2023-02" db="EMBL/GenBank/DDBJ databases">
        <title>Genome sequence of Mucilaginibacter jinjuensis strain KACC 16571.</title>
        <authorList>
            <person name="Kim S."/>
            <person name="Heo J."/>
            <person name="Kwon S.-W."/>
        </authorList>
    </citation>
    <scope>NUCLEOTIDE SEQUENCE [LARGE SCALE GENOMIC DNA]</scope>
    <source>
        <strain evidence="1 2">KACC 16571</strain>
    </source>
</reference>
<dbReference type="InterPro" id="IPR041492">
    <property type="entry name" value="HAD_2"/>
</dbReference>
<dbReference type="InterPro" id="IPR023198">
    <property type="entry name" value="PGP-like_dom2"/>
</dbReference>
<dbReference type="SUPFAM" id="SSF56784">
    <property type="entry name" value="HAD-like"/>
    <property type="match status" value="1"/>
</dbReference>
<dbReference type="EMBL" id="CP117167">
    <property type="protein sequence ID" value="WCT14229.1"/>
    <property type="molecule type" value="Genomic_DNA"/>
</dbReference>
<dbReference type="RefSeq" id="WP_273632575.1">
    <property type="nucleotide sequence ID" value="NZ_CP117167.1"/>
</dbReference>
<dbReference type="InterPro" id="IPR036412">
    <property type="entry name" value="HAD-like_sf"/>
</dbReference>
<dbReference type="PANTHER" id="PTHR43611:SF3">
    <property type="entry name" value="FLAVIN MONONUCLEOTIDE HYDROLASE 1, CHLOROPLATIC"/>
    <property type="match status" value="1"/>
</dbReference>
<dbReference type="SFLD" id="SFLDS00003">
    <property type="entry name" value="Haloacid_Dehalogenase"/>
    <property type="match status" value="1"/>
</dbReference>
<dbReference type="PANTHER" id="PTHR43611">
    <property type="entry name" value="ALPHA-D-GLUCOSE 1-PHOSPHATE PHOSPHATASE"/>
    <property type="match status" value="1"/>
</dbReference>
<dbReference type="InterPro" id="IPR023214">
    <property type="entry name" value="HAD_sf"/>
</dbReference>
<dbReference type="CDD" id="cd02603">
    <property type="entry name" value="HAD_sEH-N_like"/>
    <property type="match status" value="1"/>
</dbReference>
<dbReference type="Gene3D" id="3.40.50.1000">
    <property type="entry name" value="HAD superfamily/HAD-like"/>
    <property type="match status" value="1"/>
</dbReference>
<dbReference type="InterPro" id="IPR006439">
    <property type="entry name" value="HAD-SF_hydro_IA"/>
</dbReference>
<dbReference type="Pfam" id="PF13419">
    <property type="entry name" value="HAD_2"/>
    <property type="match status" value="1"/>
</dbReference>
<gene>
    <name evidence="1" type="ORF">PQO05_09810</name>
</gene>